<dbReference type="Proteomes" id="UP000199053">
    <property type="component" value="Unassembled WGS sequence"/>
</dbReference>
<evidence type="ECO:0000313" key="1">
    <source>
        <dbReference type="EMBL" id="SDK95803.1"/>
    </source>
</evidence>
<gene>
    <name evidence="1" type="ORF">SAMN05660337_1839</name>
</gene>
<dbReference type="RefSeq" id="WP_092160282.1">
    <property type="nucleotide sequence ID" value="NZ_FNGA01000002.1"/>
</dbReference>
<organism evidence="1 2">
    <name type="scientific">Maridesulfovibrio ferrireducens</name>
    <dbReference type="NCBI Taxonomy" id="246191"/>
    <lineage>
        <taxon>Bacteria</taxon>
        <taxon>Pseudomonadati</taxon>
        <taxon>Thermodesulfobacteriota</taxon>
        <taxon>Desulfovibrionia</taxon>
        <taxon>Desulfovibrionales</taxon>
        <taxon>Desulfovibrionaceae</taxon>
        <taxon>Maridesulfovibrio</taxon>
    </lineage>
</organism>
<proteinExistence type="predicted"/>
<name>A0A1G9G677_9BACT</name>
<keyword evidence="2" id="KW-1185">Reference proteome</keyword>
<reference evidence="2" key="1">
    <citation type="submission" date="2016-10" db="EMBL/GenBank/DDBJ databases">
        <authorList>
            <person name="Varghese N."/>
            <person name="Submissions S."/>
        </authorList>
    </citation>
    <scope>NUCLEOTIDE SEQUENCE [LARGE SCALE GENOMIC DNA]</scope>
    <source>
        <strain evidence="2">DSM 16995</strain>
    </source>
</reference>
<dbReference type="AlphaFoldDB" id="A0A1G9G677"/>
<dbReference type="STRING" id="246191.SAMN05660337_1839"/>
<dbReference type="EMBL" id="FNGA01000002">
    <property type="protein sequence ID" value="SDK95803.1"/>
    <property type="molecule type" value="Genomic_DNA"/>
</dbReference>
<protein>
    <submittedName>
        <fullName evidence="1">Uncharacterized protein</fullName>
    </submittedName>
</protein>
<sequence length="172" mass="18059">MYKNMITVTIAAETPGTVTLLQKGVGVRGTAGMSIREFIKSCVGFAPDYIEQRVRTVFLNNCPADDIDSVRVKDGDILSLSGALPGVAGMAMGRDTAISAFRSEISAKNTEDVGEGEILVTVKLFNLIAKEGGPGLLKQGVIVDAALILQTFGEKAPDGITADSGKLLLKTN</sequence>
<accession>A0A1G9G677</accession>
<dbReference type="OrthoDB" id="5396767at2"/>
<evidence type="ECO:0000313" key="2">
    <source>
        <dbReference type="Proteomes" id="UP000199053"/>
    </source>
</evidence>